<protein>
    <submittedName>
        <fullName evidence="1">Uncharacterized protein</fullName>
    </submittedName>
</protein>
<dbReference type="EMBL" id="CM035437">
    <property type="protein sequence ID" value="KAH7286362.1"/>
    <property type="molecule type" value="Genomic_DNA"/>
</dbReference>
<keyword evidence="2" id="KW-1185">Reference proteome</keyword>
<proteinExistence type="predicted"/>
<comment type="caution">
    <text evidence="1">The sequence shown here is derived from an EMBL/GenBank/DDBJ whole genome shotgun (WGS) entry which is preliminary data.</text>
</comment>
<dbReference type="OrthoDB" id="1917606at2759"/>
<organism evidence="1 2">
    <name type="scientific">Ceratopteris richardii</name>
    <name type="common">Triangle waterfern</name>
    <dbReference type="NCBI Taxonomy" id="49495"/>
    <lineage>
        <taxon>Eukaryota</taxon>
        <taxon>Viridiplantae</taxon>
        <taxon>Streptophyta</taxon>
        <taxon>Embryophyta</taxon>
        <taxon>Tracheophyta</taxon>
        <taxon>Polypodiopsida</taxon>
        <taxon>Polypodiidae</taxon>
        <taxon>Polypodiales</taxon>
        <taxon>Pteridineae</taxon>
        <taxon>Pteridaceae</taxon>
        <taxon>Parkerioideae</taxon>
        <taxon>Ceratopteris</taxon>
    </lineage>
</organism>
<name>A0A8T2QQA7_CERRI</name>
<evidence type="ECO:0000313" key="2">
    <source>
        <dbReference type="Proteomes" id="UP000825935"/>
    </source>
</evidence>
<evidence type="ECO:0000313" key="1">
    <source>
        <dbReference type="EMBL" id="KAH7286362.1"/>
    </source>
</evidence>
<gene>
    <name evidence="1" type="ORF">KP509_32G003500</name>
</gene>
<dbReference type="Proteomes" id="UP000825935">
    <property type="component" value="Chromosome 32"/>
</dbReference>
<dbReference type="AlphaFoldDB" id="A0A8T2QQA7"/>
<reference evidence="1" key="1">
    <citation type="submission" date="2021-08" db="EMBL/GenBank/DDBJ databases">
        <title>WGS assembly of Ceratopteris richardii.</title>
        <authorList>
            <person name="Marchant D.B."/>
            <person name="Chen G."/>
            <person name="Jenkins J."/>
            <person name="Shu S."/>
            <person name="Leebens-Mack J."/>
            <person name="Grimwood J."/>
            <person name="Schmutz J."/>
            <person name="Soltis P."/>
            <person name="Soltis D."/>
            <person name="Chen Z.-H."/>
        </authorList>
    </citation>
    <scope>NUCLEOTIDE SEQUENCE</scope>
    <source>
        <strain evidence="1">Whitten #5841</strain>
        <tissue evidence="1">Leaf</tissue>
    </source>
</reference>
<dbReference type="OMA" id="MHMALAK"/>
<sequence>MNRTKRPLDFHEASEVISMAMKNVIYHKTSGSTVVPFHCNLAPAYGKLNEKGAIKSMDEQLKIIIAGTTRSMTKLIEERKGKDIEWSQVVEVMSQNPLLEPCDDVTERSDKYIKHSSGAFKFDGSPDETIVKEVEAWFHKLISDEDVLKDTKIHIDVYAKIVAESGARIQDFVTLFYKHSTHEEKIMDIGVLRYPDIDHPFFKVYRIQLTAWSTCERFLFEQKDTHGITGSFTCRKYKPRASVLEKISEKVKQKAVEEAEAMFD</sequence>
<accession>A0A8T2QQA7</accession>